<gene>
    <name evidence="1" type="ORF">R3P38DRAFT_2850469</name>
</gene>
<evidence type="ECO:0000313" key="2">
    <source>
        <dbReference type="Proteomes" id="UP001362999"/>
    </source>
</evidence>
<name>A0AAW0DX50_9AGAR</name>
<keyword evidence="2" id="KW-1185">Reference proteome</keyword>
<evidence type="ECO:0000313" key="1">
    <source>
        <dbReference type="EMBL" id="KAK7056120.1"/>
    </source>
</evidence>
<accession>A0AAW0DX50</accession>
<comment type="caution">
    <text evidence="1">The sequence shown here is derived from an EMBL/GenBank/DDBJ whole genome shotgun (WGS) entry which is preliminary data.</text>
</comment>
<dbReference type="Proteomes" id="UP001362999">
    <property type="component" value="Unassembled WGS sequence"/>
</dbReference>
<organism evidence="1 2">
    <name type="scientific">Favolaschia claudopus</name>
    <dbReference type="NCBI Taxonomy" id="2862362"/>
    <lineage>
        <taxon>Eukaryota</taxon>
        <taxon>Fungi</taxon>
        <taxon>Dikarya</taxon>
        <taxon>Basidiomycota</taxon>
        <taxon>Agaricomycotina</taxon>
        <taxon>Agaricomycetes</taxon>
        <taxon>Agaricomycetidae</taxon>
        <taxon>Agaricales</taxon>
        <taxon>Marasmiineae</taxon>
        <taxon>Mycenaceae</taxon>
        <taxon>Favolaschia</taxon>
    </lineage>
</organism>
<dbReference type="AlphaFoldDB" id="A0AAW0DX50"/>
<reference evidence="1 2" key="1">
    <citation type="journal article" date="2024" name="J Genomics">
        <title>Draft genome sequencing and assembly of Favolaschia claudopus CIRM-BRFM 2984 isolated from oak limbs.</title>
        <authorList>
            <person name="Navarro D."/>
            <person name="Drula E."/>
            <person name="Chaduli D."/>
            <person name="Cazenave R."/>
            <person name="Ahrendt S."/>
            <person name="Wang J."/>
            <person name="Lipzen A."/>
            <person name="Daum C."/>
            <person name="Barry K."/>
            <person name="Grigoriev I.V."/>
            <person name="Favel A."/>
            <person name="Rosso M.N."/>
            <person name="Martin F."/>
        </authorList>
    </citation>
    <scope>NUCLEOTIDE SEQUENCE [LARGE SCALE GENOMIC DNA]</scope>
    <source>
        <strain evidence="1 2">CIRM-BRFM 2984</strain>
    </source>
</reference>
<proteinExistence type="predicted"/>
<sequence>MKNATRRFRWPFWRLTVMEPSKDRPESVSRRLRSKRLRSKSEPQRYATLRERARAFVDVKFWQISLDAVDTEVASAIVDVSEPRMTFAVPQPSICEEVKIHAELPAPEDLQPSIYDVNVVDGKYEPWSHPGGYTVTIHAPAPQPLSQIAIPEANILIPLPANYLLYPYPSVTFPNLLPRLIVRILPGPPQPKYLLPRPRRRDEEDFYEVRYYDSEDEHVEWAMSRVGPIRAGYPGASYIYYGV</sequence>
<protein>
    <submittedName>
        <fullName evidence="1">Uncharacterized protein</fullName>
    </submittedName>
</protein>
<dbReference type="EMBL" id="JAWWNJ010000005">
    <property type="protein sequence ID" value="KAK7056120.1"/>
    <property type="molecule type" value="Genomic_DNA"/>
</dbReference>